<accession>A0ABX6JXK2</accession>
<protein>
    <submittedName>
        <fullName evidence="1">Uncharacterized protein</fullName>
    </submittedName>
</protein>
<dbReference type="Proteomes" id="UP000503441">
    <property type="component" value="Chromosome"/>
</dbReference>
<gene>
    <name evidence="1" type="ORF">G7066_11025</name>
</gene>
<proteinExistence type="predicted"/>
<evidence type="ECO:0000313" key="1">
    <source>
        <dbReference type="EMBL" id="QIM18978.1"/>
    </source>
</evidence>
<dbReference type="Gene3D" id="3.50.30.50">
    <property type="entry name" value="Putative cyclase"/>
    <property type="match status" value="1"/>
</dbReference>
<dbReference type="EMBL" id="CP049933">
    <property type="protein sequence ID" value="QIM18978.1"/>
    <property type="molecule type" value="Genomic_DNA"/>
</dbReference>
<organism evidence="1 2">
    <name type="scientific">Leucobacter coleopterorum</name>
    <dbReference type="NCBI Taxonomy" id="2714933"/>
    <lineage>
        <taxon>Bacteria</taxon>
        <taxon>Bacillati</taxon>
        <taxon>Actinomycetota</taxon>
        <taxon>Actinomycetes</taxon>
        <taxon>Micrococcales</taxon>
        <taxon>Microbacteriaceae</taxon>
        <taxon>Leucobacter</taxon>
    </lineage>
</organism>
<dbReference type="InterPro" id="IPR037175">
    <property type="entry name" value="KFase_sf"/>
</dbReference>
<evidence type="ECO:0000313" key="2">
    <source>
        <dbReference type="Proteomes" id="UP000503441"/>
    </source>
</evidence>
<keyword evidence="2" id="KW-1185">Reference proteome</keyword>
<dbReference type="SUPFAM" id="SSF102198">
    <property type="entry name" value="Putative cyclase"/>
    <property type="match status" value="1"/>
</dbReference>
<reference evidence="1 2" key="1">
    <citation type="submission" date="2020-03" db="EMBL/GenBank/DDBJ databases">
        <title>Leucobacter sp. nov., isolated from beetles.</title>
        <authorList>
            <person name="Hyun D.-W."/>
            <person name="Bae J.-W."/>
        </authorList>
    </citation>
    <scope>NUCLEOTIDE SEQUENCE [LARGE SCALE GENOMIC DNA]</scope>
    <source>
        <strain evidence="1 2">HDW9A</strain>
    </source>
</reference>
<dbReference type="RefSeq" id="WP_166331094.1">
    <property type="nucleotide sequence ID" value="NZ_CP049933.1"/>
</dbReference>
<sequence length="118" mass="12671">MKLSEQDLQCGPIERLLLRHRTTAMRQWDTQTPGVDPELINWFGGQGGRLLGLDLASFDPERSKALLAHHAAVDAGIVMLEGLDLSQAPEGVAQLAALPVPWHGADAAPVRAVLGYAN</sequence>
<name>A0ABX6JXK2_9MICO</name>